<proteinExistence type="predicted"/>
<dbReference type="EMBL" id="CP050177">
    <property type="protein sequence ID" value="QIQ02064.1"/>
    <property type="molecule type" value="Genomic_DNA"/>
</dbReference>
<name>A0A6G9GV37_9ACTN</name>
<dbReference type="KEGG" id="slia:HA039_06900"/>
<protein>
    <recommendedName>
        <fullName evidence="4">WXG100 family type VII secretion target</fullName>
    </recommendedName>
</protein>
<evidence type="ECO:0000256" key="1">
    <source>
        <dbReference type="SAM" id="MobiDB-lite"/>
    </source>
</evidence>
<evidence type="ECO:0000313" key="3">
    <source>
        <dbReference type="Proteomes" id="UP000501179"/>
    </source>
</evidence>
<reference evidence="2 3" key="1">
    <citation type="submission" date="2020-03" db="EMBL/GenBank/DDBJ databases">
        <title>A novel species.</title>
        <authorList>
            <person name="Gao J."/>
        </authorList>
    </citation>
    <scope>NUCLEOTIDE SEQUENCE [LARGE SCALE GENOMIC DNA]</scope>
    <source>
        <strain evidence="2 3">QMT-12</strain>
    </source>
</reference>
<evidence type="ECO:0000313" key="2">
    <source>
        <dbReference type="EMBL" id="QIQ02064.1"/>
    </source>
</evidence>
<accession>A0A6G9GV37</accession>
<sequence>MSGVFEADPAALRRGIEGMRALPLMARQLGADFRAEENTYTEWPGWTDDFARSVRPRYNDNNEYCLRIGTALHDALDALVAATLMNLESIEGARNDAVERIEDHRRRTADPGPGSGDPGGGKH</sequence>
<gene>
    <name evidence="2" type="ORF">HA039_06900</name>
</gene>
<feature type="compositionally biased region" description="Basic and acidic residues" evidence="1">
    <location>
        <begin position="98"/>
        <end position="109"/>
    </location>
</feature>
<evidence type="ECO:0008006" key="4">
    <source>
        <dbReference type="Google" id="ProtNLM"/>
    </source>
</evidence>
<organism evidence="2 3">
    <name type="scientific">Streptomyces liangshanensis</name>
    <dbReference type="NCBI Taxonomy" id="2717324"/>
    <lineage>
        <taxon>Bacteria</taxon>
        <taxon>Bacillati</taxon>
        <taxon>Actinomycetota</taxon>
        <taxon>Actinomycetes</taxon>
        <taxon>Kitasatosporales</taxon>
        <taxon>Streptomycetaceae</taxon>
        <taxon>Streptomyces</taxon>
    </lineage>
</organism>
<dbReference type="Proteomes" id="UP000501179">
    <property type="component" value="Chromosome"/>
</dbReference>
<feature type="region of interest" description="Disordered" evidence="1">
    <location>
        <begin position="98"/>
        <end position="123"/>
    </location>
</feature>
<keyword evidence="3" id="KW-1185">Reference proteome</keyword>
<dbReference type="AlphaFoldDB" id="A0A6G9GV37"/>
<dbReference type="RefSeq" id="WP_167025313.1">
    <property type="nucleotide sequence ID" value="NZ_CP050177.1"/>
</dbReference>
<feature type="compositionally biased region" description="Gly residues" evidence="1">
    <location>
        <begin position="113"/>
        <end position="123"/>
    </location>
</feature>